<name>A0ABR7ZVH9_9CYAN</name>
<dbReference type="EMBL" id="JACJQB010000005">
    <property type="protein sequence ID" value="MBD2187408.1"/>
    <property type="molecule type" value="Genomic_DNA"/>
</dbReference>
<feature type="domain" description="Glycosyltransferase subfamily 4-like N-terminal" evidence="2">
    <location>
        <begin position="16"/>
        <end position="187"/>
    </location>
</feature>
<dbReference type="SUPFAM" id="SSF53756">
    <property type="entry name" value="UDP-Glycosyltransferase/glycogen phosphorylase"/>
    <property type="match status" value="1"/>
</dbReference>
<evidence type="ECO:0000313" key="4">
    <source>
        <dbReference type="Proteomes" id="UP000642094"/>
    </source>
</evidence>
<evidence type="ECO:0000259" key="1">
    <source>
        <dbReference type="Pfam" id="PF00534"/>
    </source>
</evidence>
<dbReference type="RefSeq" id="WP_190402287.1">
    <property type="nucleotide sequence ID" value="NZ_JACJQB010000005.1"/>
</dbReference>
<comment type="caution">
    <text evidence="3">The sequence shown here is derived from an EMBL/GenBank/DDBJ whole genome shotgun (WGS) entry which is preliminary data.</text>
</comment>
<dbReference type="Gene3D" id="3.40.50.2000">
    <property type="entry name" value="Glycogen Phosphorylase B"/>
    <property type="match status" value="2"/>
</dbReference>
<reference evidence="3 4" key="1">
    <citation type="journal article" date="2020" name="ISME J.">
        <title>Comparative genomics reveals insights into cyanobacterial evolution and habitat adaptation.</title>
        <authorList>
            <person name="Chen M.Y."/>
            <person name="Teng W.K."/>
            <person name="Zhao L."/>
            <person name="Hu C.X."/>
            <person name="Zhou Y.K."/>
            <person name="Han B.P."/>
            <person name="Song L.R."/>
            <person name="Shu W.S."/>
        </authorList>
    </citation>
    <scope>NUCLEOTIDE SEQUENCE [LARGE SCALE GENOMIC DNA]</scope>
    <source>
        <strain evidence="3 4">FACHB-723</strain>
    </source>
</reference>
<dbReference type="InterPro" id="IPR028098">
    <property type="entry name" value="Glyco_trans_4-like_N"/>
</dbReference>
<evidence type="ECO:0000259" key="2">
    <source>
        <dbReference type="Pfam" id="PF13439"/>
    </source>
</evidence>
<dbReference type="InterPro" id="IPR001296">
    <property type="entry name" value="Glyco_trans_1"/>
</dbReference>
<dbReference type="Pfam" id="PF13439">
    <property type="entry name" value="Glyco_transf_4"/>
    <property type="match status" value="1"/>
</dbReference>
<dbReference type="Pfam" id="PF00534">
    <property type="entry name" value="Glycos_transf_1"/>
    <property type="match status" value="1"/>
</dbReference>
<evidence type="ECO:0000313" key="3">
    <source>
        <dbReference type="EMBL" id="MBD2187408.1"/>
    </source>
</evidence>
<keyword evidence="4" id="KW-1185">Reference proteome</keyword>
<protein>
    <submittedName>
        <fullName evidence="3">Glycosyltransferase family 4 protein</fullName>
    </submittedName>
</protein>
<proteinExistence type="predicted"/>
<dbReference type="PANTHER" id="PTHR45947:SF11">
    <property type="entry name" value="SLR1508 PROTEIN"/>
    <property type="match status" value="1"/>
</dbReference>
<dbReference type="Proteomes" id="UP000642094">
    <property type="component" value="Unassembled WGS sequence"/>
</dbReference>
<gene>
    <name evidence="3" type="ORF">H6F41_04515</name>
</gene>
<dbReference type="PANTHER" id="PTHR45947">
    <property type="entry name" value="SULFOQUINOVOSYL TRANSFERASE SQD2"/>
    <property type="match status" value="1"/>
</dbReference>
<feature type="domain" description="Glycosyl transferase family 1" evidence="1">
    <location>
        <begin position="200"/>
        <end position="329"/>
    </location>
</feature>
<dbReference type="InterPro" id="IPR050194">
    <property type="entry name" value="Glycosyltransferase_grp1"/>
</dbReference>
<dbReference type="CDD" id="cd03801">
    <property type="entry name" value="GT4_PimA-like"/>
    <property type="match status" value="1"/>
</dbReference>
<organism evidence="3 4">
    <name type="scientific">Pseudanabaena mucicola FACHB-723</name>
    <dbReference type="NCBI Taxonomy" id="2692860"/>
    <lineage>
        <taxon>Bacteria</taxon>
        <taxon>Bacillati</taxon>
        <taxon>Cyanobacteriota</taxon>
        <taxon>Cyanophyceae</taxon>
        <taxon>Pseudanabaenales</taxon>
        <taxon>Pseudanabaenaceae</taxon>
        <taxon>Pseudanabaena</taxon>
    </lineage>
</organism>
<accession>A0ABR7ZVH9</accession>
<sequence>MHIAWLGKKSPACGNVTYSREITNALLDRGHRVSFMHFAPESDNEHAESISLEDPETQDVTLPFLYKSTIYTVPSLRANKILIDSLRSLKPDLVHASLAISPLDFRLPEICAELDLPLVATFHQPFDLKRRNLASSTQQLTYQIYAPSLADYNQVIIFSNIQKELLNKLGVPNTRIAVIPNGVDSDRYSPGASNIKEELQAERLFLYQGRLAAEKNVEALLKAWRKAKMPEGCKLAIVGTGPLLASLKTFYGNDPSIIWMGYIADEQRRIDILRGTDVFILPSLVEGLSLSLLEAMSCGVACIATDVGADGEVIENGAGIILDSHKVTSQLCILLPLFAEHPEMSKIIGMKARQRVLDRYTLVKNIDRLESLYEQTMSQQWVRVSAF</sequence>